<dbReference type="RefSeq" id="WP_015396607.1">
    <property type="nucleotide sequence ID" value="NC_020294.1"/>
</dbReference>
<gene>
    <name evidence="11" type="ORF">CDSE_0080</name>
</gene>
<dbReference type="SUPFAM" id="SSF90123">
    <property type="entry name" value="ABC transporter transmembrane region"/>
    <property type="match status" value="1"/>
</dbReference>
<dbReference type="PROSITE" id="PS50929">
    <property type="entry name" value="ABC_TM1F"/>
    <property type="match status" value="1"/>
</dbReference>
<dbReference type="Pfam" id="PF00005">
    <property type="entry name" value="ABC_tran"/>
    <property type="match status" value="1"/>
</dbReference>
<dbReference type="GO" id="GO:0034775">
    <property type="term" value="P:glutathione transmembrane transport"/>
    <property type="evidence" value="ECO:0007669"/>
    <property type="project" value="InterPro"/>
</dbReference>
<protein>
    <submittedName>
        <fullName evidence="11">Cytochrome bd biosynthesis ABC-type transporter, ATPase and permease</fullName>
    </submittedName>
</protein>
<dbReference type="InterPro" id="IPR039421">
    <property type="entry name" value="Type_1_exporter"/>
</dbReference>
<dbReference type="InterPro" id="IPR011527">
    <property type="entry name" value="ABC1_TM_dom"/>
</dbReference>
<dbReference type="InterPro" id="IPR036640">
    <property type="entry name" value="ABC1_TM_sf"/>
</dbReference>
<comment type="subcellular location">
    <subcellularLocation>
        <location evidence="1">Cell membrane</location>
        <topology evidence="1">Multi-pass membrane protein</topology>
    </subcellularLocation>
</comment>
<keyword evidence="6 8" id="KW-1133">Transmembrane helix</keyword>
<evidence type="ECO:0000313" key="11">
    <source>
        <dbReference type="EMBL" id="AGF47196.1"/>
    </source>
</evidence>
<dbReference type="GO" id="GO:0016887">
    <property type="term" value="F:ATP hydrolysis activity"/>
    <property type="evidence" value="ECO:0007669"/>
    <property type="project" value="InterPro"/>
</dbReference>
<dbReference type="PROSITE" id="PS50893">
    <property type="entry name" value="ABC_TRANSPORTER_2"/>
    <property type="match status" value="1"/>
</dbReference>
<feature type="transmembrane region" description="Helical" evidence="8">
    <location>
        <begin position="276"/>
        <end position="297"/>
    </location>
</feature>
<evidence type="ECO:0000256" key="6">
    <source>
        <dbReference type="ARBA" id="ARBA00022989"/>
    </source>
</evidence>
<dbReference type="eggNOG" id="COG4987">
    <property type="taxonomic scope" value="Bacteria"/>
</dbReference>
<name>M1LSW6_9PROT</name>
<keyword evidence="7 8" id="KW-0472">Membrane</keyword>
<evidence type="ECO:0000259" key="9">
    <source>
        <dbReference type="PROSITE" id="PS50893"/>
    </source>
</evidence>
<dbReference type="GO" id="GO:0005886">
    <property type="term" value="C:plasma membrane"/>
    <property type="evidence" value="ECO:0007669"/>
    <property type="project" value="UniProtKB-SubCell"/>
</dbReference>
<dbReference type="PATRIC" id="fig|1208919.3.peg.639"/>
<dbReference type="InterPro" id="IPR003439">
    <property type="entry name" value="ABC_transporter-like_ATP-bd"/>
</dbReference>
<feature type="transmembrane region" description="Helical" evidence="8">
    <location>
        <begin position="20"/>
        <end position="43"/>
    </location>
</feature>
<dbReference type="STRING" id="1208919.CDSE_0080"/>
<dbReference type="GO" id="GO:0140359">
    <property type="term" value="F:ABC-type transporter activity"/>
    <property type="evidence" value="ECO:0007669"/>
    <property type="project" value="InterPro"/>
</dbReference>
<dbReference type="InterPro" id="IPR027417">
    <property type="entry name" value="P-loop_NTPase"/>
</dbReference>
<accession>M1LSW6</accession>
<dbReference type="NCBIfam" id="TIGR02868">
    <property type="entry name" value="CydC"/>
    <property type="match status" value="1"/>
</dbReference>
<evidence type="ECO:0000256" key="8">
    <source>
        <dbReference type="SAM" id="Phobius"/>
    </source>
</evidence>
<evidence type="ECO:0000256" key="3">
    <source>
        <dbReference type="ARBA" id="ARBA00022692"/>
    </source>
</evidence>
<dbReference type="Gene3D" id="3.40.50.300">
    <property type="entry name" value="P-loop containing nucleotide triphosphate hydrolases"/>
    <property type="match status" value="1"/>
</dbReference>
<proteinExistence type="predicted"/>
<feature type="transmembrane region" description="Helical" evidence="8">
    <location>
        <begin position="241"/>
        <end position="264"/>
    </location>
</feature>
<dbReference type="PANTHER" id="PTHR24221">
    <property type="entry name" value="ATP-BINDING CASSETTE SUB-FAMILY B"/>
    <property type="match status" value="1"/>
</dbReference>
<dbReference type="EMBL" id="CP003803">
    <property type="protein sequence ID" value="AGF47196.1"/>
    <property type="molecule type" value="Genomic_DNA"/>
</dbReference>
<keyword evidence="3 8" id="KW-0812">Transmembrane</keyword>
<keyword evidence="5" id="KW-0067">ATP-binding</keyword>
<dbReference type="GO" id="GO:0045454">
    <property type="term" value="P:cell redox homeostasis"/>
    <property type="evidence" value="ECO:0007669"/>
    <property type="project" value="InterPro"/>
</dbReference>
<dbReference type="InterPro" id="IPR003593">
    <property type="entry name" value="AAA+_ATPase"/>
</dbReference>
<dbReference type="GO" id="GO:0034040">
    <property type="term" value="F:ATPase-coupled lipid transmembrane transporter activity"/>
    <property type="evidence" value="ECO:0007669"/>
    <property type="project" value="TreeGrafter"/>
</dbReference>
<dbReference type="InterPro" id="IPR014223">
    <property type="entry name" value="ABC_CydC/D"/>
</dbReference>
<dbReference type="HOGENOM" id="CLU_000604_84_9_4"/>
<evidence type="ECO:0000313" key="12">
    <source>
        <dbReference type="Proteomes" id="UP000011547"/>
    </source>
</evidence>
<dbReference type="SUPFAM" id="SSF52540">
    <property type="entry name" value="P-loop containing nucleoside triphosphate hydrolases"/>
    <property type="match status" value="1"/>
</dbReference>
<sequence length="560" mass="63433">MRLLFSILVPLLANRKGMLYLSLLCLLLTIAFGIFLLCISGWLLTASAILSSGLYFNLFVPSSLIRFSSIIKVISRYFEKVTGHNTILCLLVDLRTKVFESLMRFSPKELSKYRNGDLVSRLTNDIDMLDTVFLFFLGPLFVMILLSIFIILILIKLLPIFTFIYIFFICITIFFVPYFVIALSKNLGIAHQRFSADIRDSILETIKSHSDIIIFGLFPKKEDDYYNLCKNLSSVKKNHSIIFITANYINNIFSGIFIVCVLIICFRYIDKKYIDFPMFVGILLGFFGLFEITNTIVRGSSRLGMAISSAKRISAITNFSECSLYNDRLLILPSSGNIIFNNVNFTYDECKQSNLILKDINFHLDVGEKIAIVGASGSGKTTLLNLLLGLEEPSDGIISFGGCNINHCVQSEWHKRISFLSQDAPIFMGSIRSNLLIANNLASDEQLWSVLQDVYLDDFVRKLPYGLNTWIGEYGSNLSMGQARRVCLARSLLSESPILLLDEPTANLDHSLEQKIFNNLNNVYRYKERSIILVSHAFIPCNTVEHIYRLKSGLLLKEAS</sequence>
<dbReference type="KEGG" id="kde:CDSE_0080"/>
<feature type="transmembrane region" description="Helical" evidence="8">
    <location>
        <begin position="131"/>
        <end position="154"/>
    </location>
</feature>
<evidence type="ECO:0000259" key="10">
    <source>
        <dbReference type="PROSITE" id="PS50929"/>
    </source>
</evidence>
<organism evidence="11 12">
    <name type="scientific">Candidatus Kinetoplastidibacterium desouzai TCC079E</name>
    <dbReference type="NCBI Taxonomy" id="1208919"/>
    <lineage>
        <taxon>Bacteria</taxon>
        <taxon>Pseudomonadati</taxon>
        <taxon>Pseudomonadota</taxon>
        <taxon>Betaproteobacteria</taxon>
        <taxon>Candidatus Kinetoplastidibacterium</taxon>
    </lineage>
</organism>
<feature type="domain" description="ABC transporter" evidence="9">
    <location>
        <begin position="338"/>
        <end position="560"/>
    </location>
</feature>
<dbReference type="PANTHER" id="PTHR24221:SF653">
    <property type="entry name" value="TRANSPORT ATP-BINDING PROTEIN CYDC"/>
    <property type="match status" value="1"/>
</dbReference>
<evidence type="ECO:0000256" key="4">
    <source>
        <dbReference type="ARBA" id="ARBA00022741"/>
    </source>
</evidence>
<dbReference type="Gene3D" id="1.20.1560.10">
    <property type="entry name" value="ABC transporter type 1, transmembrane domain"/>
    <property type="match status" value="1"/>
</dbReference>
<dbReference type="Proteomes" id="UP000011547">
    <property type="component" value="Chromosome"/>
</dbReference>
<dbReference type="SMART" id="SM00382">
    <property type="entry name" value="AAA"/>
    <property type="match status" value="1"/>
</dbReference>
<keyword evidence="12" id="KW-1185">Reference proteome</keyword>
<dbReference type="Pfam" id="PF00664">
    <property type="entry name" value="ABC_membrane"/>
    <property type="match status" value="1"/>
</dbReference>
<dbReference type="GO" id="GO:0005524">
    <property type="term" value="F:ATP binding"/>
    <property type="evidence" value="ECO:0007669"/>
    <property type="project" value="UniProtKB-KW"/>
</dbReference>
<evidence type="ECO:0000256" key="7">
    <source>
        <dbReference type="ARBA" id="ARBA00023136"/>
    </source>
</evidence>
<feature type="transmembrane region" description="Helical" evidence="8">
    <location>
        <begin position="160"/>
        <end position="183"/>
    </location>
</feature>
<keyword evidence="2" id="KW-1003">Cell membrane</keyword>
<feature type="transmembrane region" description="Helical" evidence="8">
    <location>
        <begin position="49"/>
        <end position="67"/>
    </location>
</feature>
<dbReference type="OrthoDB" id="9802264at2"/>
<keyword evidence="4" id="KW-0547">Nucleotide-binding</keyword>
<reference evidence="11 12" key="1">
    <citation type="journal article" date="2013" name="Genome Biol. Evol.">
        <title>Genome evolution and phylogenomic analysis of candidatus kinetoplastibacterium, the betaproteobacterial endosymbionts of strigomonas and angomonas.</title>
        <authorList>
            <person name="Alves J.M."/>
            <person name="Serrano M.G."/>
            <person name="Maia da Silva F."/>
            <person name="Voegtly L.J."/>
            <person name="Matveyev A.V."/>
            <person name="Teixeira M.M."/>
            <person name="Camargo E.P."/>
            <person name="Buck G.A."/>
        </authorList>
    </citation>
    <scope>NUCLEOTIDE SEQUENCE [LARGE SCALE GENOMIC DNA]</scope>
    <source>
        <strain evidence="11 12">TCC079E</strain>
    </source>
</reference>
<feature type="domain" description="ABC transmembrane type-1" evidence="10">
    <location>
        <begin position="21"/>
        <end position="305"/>
    </location>
</feature>
<dbReference type="AlphaFoldDB" id="M1LSW6"/>
<evidence type="ECO:0000256" key="5">
    <source>
        <dbReference type="ARBA" id="ARBA00022840"/>
    </source>
</evidence>
<evidence type="ECO:0000256" key="2">
    <source>
        <dbReference type="ARBA" id="ARBA00022475"/>
    </source>
</evidence>
<evidence type="ECO:0000256" key="1">
    <source>
        <dbReference type="ARBA" id="ARBA00004651"/>
    </source>
</evidence>